<reference evidence="3 4" key="1">
    <citation type="submission" date="2014-06" db="EMBL/GenBank/DDBJ databases">
        <title>Evolutionary Origins and Diversification of the Mycorrhizal Mutualists.</title>
        <authorList>
            <consortium name="DOE Joint Genome Institute"/>
            <consortium name="Mycorrhizal Genomics Consortium"/>
            <person name="Kohler A."/>
            <person name="Kuo A."/>
            <person name="Nagy L.G."/>
            <person name="Floudas D."/>
            <person name="Copeland A."/>
            <person name="Barry K.W."/>
            <person name="Cichocki N."/>
            <person name="Veneault-Fourrey C."/>
            <person name="LaButti K."/>
            <person name="Lindquist E.A."/>
            <person name="Lipzen A."/>
            <person name="Lundell T."/>
            <person name="Morin E."/>
            <person name="Murat C."/>
            <person name="Riley R."/>
            <person name="Ohm R."/>
            <person name="Sun H."/>
            <person name="Tunlid A."/>
            <person name="Henrissat B."/>
            <person name="Grigoriev I.V."/>
            <person name="Hibbett D.S."/>
            <person name="Martin F."/>
        </authorList>
    </citation>
    <scope>NUCLEOTIDE SEQUENCE [LARGE SCALE GENOMIC DNA]</scope>
    <source>
        <strain evidence="3 4">FD-325 SS-3</strain>
    </source>
</reference>
<feature type="compositionally biased region" description="Basic and acidic residues" evidence="1">
    <location>
        <begin position="1"/>
        <end position="15"/>
    </location>
</feature>
<name>A0A0C9SQ58_PLICR</name>
<gene>
    <name evidence="3" type="ORF">PLICRDRAFT_47258</name>
</gene>
<evidence type="ECO:0000313" key="3">
    <source>
        <dbReference type="EMBL" id="KII83367.1"/>
    </source>
</evidence>
<feature type="region of interest" description="Disordered" evidence="1">
    <location>
        <begin position="1"/>
        <end position="55"/>
    </location>
</feature>
<keyword evidence="4" id="KW-1185">Reference proteome</keyword>
<feature type="domain" description="DUF6697" evidence="2">
    <location>
        <begin position="176"/>
        <end position="374"/>
    </location>
</feature>
<dbReference type="Proteomes" id="UP000053263">
    <property type="component" value="Unassembled WGS sequence"/>
</dbReference>
<feature type="region of interest" description="Disordered" evidence="1">
    <location>
        <begin position="383"/>
        <end position="444"/>
    </location>
</feature>
<proteinExistence type="predicted"/>
<evidence type="ECO:0000313" key="4">
    <source>
        <dbReference type="Proteomes" id="UP000053263"/>
    </source>
</evidence>
<evidence type="ECO:0000259" key="2">
    <source>
        <dbReference type="Pfam" id="PF20411"/>
    </source>
</evidence>
<dbReference type="EMBL" id="KN832578">
    <property type="protein sequence ID" value="KII83367.1"/>
    <property type="molecule type" value="Genomic_DNA"/>
</dbReference>
<feature type="compositionally biased region" description="Basic and acidic residues" evidence="1">
    <location>
        <begin position="418"/>
        <end position="427"/>
    </location>
</feature>
<dbReference type="Pfam" id="PF20411">
    <property type="entry name" value="DUF6697"/>
    <property type="match status" value="1"/>
</dbReference>
<dbReference type="HOGENOM" id="CLU_046159_1_0_1"/>
<organism evidence="3 4">
    <name type="scientific">Plicaturopsis crispa FD-325 SS-3</name>
    <dbReference type="NCBI Taxonomy" id="944288"/>
    <lineage>
        <taxon>Eukaryota</taxon>
        <taxon>Fungi</taxon>
        <taxon>Dikarya</taxon>
        <taxon>Basidiomycota</taxon>
        <taxon>Agaricomycotina</taxon>
        <taxon>Agaricomycetes</taxon>
        <taxon>Agaricomycetidae</taxon>
        <taxon>Amylocorticiales</taxon>
        <taxon>Amylocorticiaceae</taxon>
        <taxon>Plicatura</taxon>
        <taxon>Plicaturopsis crispa</taxon>
    </lineage>
</organism>
<feature type="compositionally biased region" description="Basic and acidic residues" evidence="1">
    <location>
        <begin position="31"/>
        <end position="47"/>
    </location>
</feature>
<protein>
    <recommendedName>
        <fullName evidence="2">DUF6697 domain-containing protein</fullName>
    </recommendedName>
</protein>
<evidence type="ECO:0000256" key="1">
    <source>
        <dbReference type="SAM" id="MobiDB-lite"/>
    </source>
</evidence>
<dbReference type="AlphaFoldDB" id="A0A0C9SQ58"/>
<feature type="compositionally biased region" description="Acidic residues" evidence="1">
    <location>
        <begin position="408"/>
        <end position="417"/>
    </location>
</feature>
<dbReference type="InterPro" id="IPR046520">
    <property type="entry name" value="DUF6697"/>
</dbReference>
<dbReference type="OrthoDB" id="3176940at2759"/>
<accession>A0A0C9SQ58</accession>
<sequence>MPSQREVKQEVKEESMPSSSMTVIKEVGSPRGEEKPLNLREAENRDPEDVDMSDETSEMPAALFVERRVSNGPQPPLVDLTNDAPRTRRTRRLVLDAVVIENPNLWNRKRSAQDDAMTGPITDEDANKLAMQKMRNPKVKTKENIPLHDSISQRLIDKGLTARYPIDFPEVMQGTTFSRDFLHDVVGANTRRTFPKVAQKHVDRHGFSNLNLMCINLYFDPRAPQTTGAPALFFNPFDRRDRGDEWPVTQTVISRIERNHWQVMGQYKLSRAKSLTAIEWRSQPPSVKLTWATEIRSRVWGKRIRARMVLRKEIRREPTKQEVDIALDNRRDLFKNQVSVEEVMAAYNDGDEFLAVWYMECIGYDREFQTYLVNALKTWVQKAKPRREKAGEANRGVKRTHPPSQDGSDSDSSQDEGDGVRRGRAKDLVYIPKGTRSRPLVIRD</sequence>